<gene>
    <name evidence="7" type="ORF">HUG15_15525</name>
</gene>
<dbReference type="InterPro" id="IPR000873">
    <property type="entry name" value="AMP-dep_synth/lig_dom"/>
</dbReference>
<dbReference type="GO" id="GO:0016874">
    <property type="term" value="F:ligase activity"/>
    <property type="evidence" value="ECO:0007669"/>
    <property type="project" value="UniProtKB-KW"/>
</dbReference>
<feature type="domain" description="AMP-binding enzyme C-terminal" evidence="6">
    <location>
        <begin position="444"/>
        <end position="521"/>
    </location>
</feature>
<evidence type="ECO:0000313" key="8">
    <source>
        <dbReference type="Proteomes" id="UP000595823"/>
    </source>
</evidence>
<keyword evidence="4" id="KW-0443">Lipid metabolism</keyword>
<dbReference type="RefSeq" id="WP_200123960.1">
    <property type="nucleotide sequence ID" value="NZ_CP054705.1"/>
</dbReference>
<dbReference type="CDD" id="cd12119">
    <property type="entry name" value="ttLC_FACS_AlkK_like"/>
    <property type="match status" value="1"/>
</dbReference>
<keyword evidence="3" id="KW-0276">Fatty acid metabolism</keyword>
<dbReference type="Pfam" id="PF13193">
    <property type="entry name" value="AMP-binding_C"/>
    <property type="match status" value="1"/>
</dbReference>
<comment type="similarity">
    <text evidence="1">Belongs to the ATP-dependent AMP-binding enzyme family.</text>
</comment>
<dbReference type="InterPro" id="IPR045851">
    <property type="entry name" value="AMP-bd_C_sf"/>
</dbReference>
<dbReference type="EMBL" id="CP054705">
    <property type="protein sequence ID" value="QQK76833.1"/>
    <property type="molecule type" value="Genomic_DNA"/>
</dbReference>
<sequence length="533" mass="59686">MMNTQLLVAPMLERAETYFPKKEVVSRTLDTTHRLTYRDIGKRTRALASVLEKFGVQRGERVGSFAWNHHRHLEAYFGVPGMGGIIHMINIRLPEEHLVHVINHAEDRVLLIDEDLLPLIERVKDKLTSVHTFVVMTDKDELPETSLAPIYSYEALIRDGDETYEFLQDIDENEPAAMCYTSATTGLPKGVVYSHRGIALHTLSLGLADSAAASEDDVSMPVVPMFHVNAWGMPFSSTWFGSKQVLPGPNFTPKLIAELIQSEGVTITAGVPTIWLGLLQVLEQENYDMSSLRAVLCGGSAAPKGMIEKFEKEYNIPFVHAYGMTETTPLVTLSRLKSHQQELPEAERMDVRSTQGMAVPGIDIKAINENGDIKWDGEDMGELLIRGPWIADEYHNDNRSEEAFQDGWLYTGDVVTIDEEGSINIVDRTKDLIKSGGEWISSVELENAIMAHDAVQEAAVVAVADPKWQERPVACVVVKDGDKVSISKDDINDFLRPQFAKWWLPDDVLFMDEIPKTSVGKFLKRALRDKVQQ</sequence>
<dbReference type="SUPFAM" id="SSF56801">
    <property type="entry name" value="Acetyl-CoA synthetase-like"/>
    <property type="match status" value="1"/>
</dbReference>
<proteinExistence type="inferred from homology"/>
<dbReference type="PANTHER" id="PTHR43859:SF4">
    <property type="entry name" value="BUTANOATE--COA LIGASE AAE1-RELATED"/>
    <property type="match status" value="1"/>
</dbReference>
<dbReference type="Proteomes" id="UP000595823">
    <property type="component" value="Chromosome"/>
</dbReference>
<dbReference type="AlphaFoldDB" id="A0A7T7CCD5"/>
<evidence type="ECO:0000259" key="6">
    <source>
        <dbReference type="Pfam" id="PF13193"/>
    </source>
</evidence>
<dbReference type="InterPro" id="IPR025110">
    <property type="entry name" value="AMP-bd_C"/>
</dbReference>
<dbReference type="KEGG" id="scia:HUG15_15525"/>
<keyword evidence="2 7" id="KW-0436">Ligase</keyword>
<dbReference type="FunFam" id="3.30.300.30:FF:000008">
    <property type="entry name" value="2,3-dihydroxybenzoate-AMP ligase"/>
    <property type="match status" value="1"/>
</dbReference>
<dbReference type="Pfam" id="PF00501">
    <property type="entry name" value="AMP-binding"/>
    <property type="match status" value="1"/>
</dbReference>
<keyword evidence="8" id="KW-1185">Reference proteome</keyword>
<evidence type="ECO:0000256" key="4">
    <source>
        <dbReference type="ARBA" id="ARBA00023098"/>
    </source>
</evidence>
<dbReference type="InterPro" id="IPR042099">
    <property type="entry name" value="ANL_N_sf"/>
</dbReference>
<evidence type="ECO:0000259" key="5">
    <source>
        <dbReference type="Pfam" id="PF00501"/>
    </source>
</evidence>
<feature type="domain" description="AMP-dependent synthetase/ligase" evidence="5">
    <location>
        <begin position="13"/>
        <end position="394"/>
    </location>
</feature>
<dbReference type="PANTHER" id="PTHR43859">
    <property type="entry name" value="ACYL-ACTIVATING ENZYME"/>
    <property type="match status" value="1"/>
</dbReference>
<dbReference type="NCBIfam" id="NF004837">
    <property type="entry name" value="PRK06187.1"/>
    <property type="match status" value="1"/>
</dbReference>
<dbReference type="GO" id="GO:0006631">
    <property type="term" value="P:fatty acid metabolic process"/>
    <property type="evidence" value="ECO:0007669"/>
    <property type="project" value="UniProtKB-KW"/>
</dbReference>
<dbReference type="Gene3D" id="3.30.300.30">
    <property type="match status" value="1"/>
</dbReference>
<protein>
    <submittedName>
        <fullName evidence="7">Long-chain fatty acid--CoA ligase</fullName>
    </submittedName>
</protein>
<accession>A0A7T7CCD5</accession>
<dbReference type="Gene3D" id="3.40.50.12780">
    <property type="entry name" value="N-terminal domain of ligase-like"/>
    <property type="match status" value="1"/>
</dbReference>
<evidence type="ECO:0000313" key="7">
    <source>
        <dbReference type="EMBL" id="QQK76833.1"/>
    </source>
</evidence>
<organism evidence="7 8">
    <name type="scientific">Salicibibacter cibarius</name>
    <dbReference type="NCBI Taxonomy" id="2743000"/>
    <lineage>
        <taxon>Bacteria</taxon>
        <taxon>Bacillati</taxon>
        <taxon>Bacillota</taxon>
        <taxon>Bacilli</taxon>
        <taxon>Bacillales</taxon>
        <taxon>Bacillaceae</taxon>
        <taxon>Salicibibacter</taxon>
    </lineage>
</organism>
<reference evidence="7 8" key="1">
    <citation type="submission" date="2020-06" db="EMBL/GenBank/DDBJ databases">
        <title>Genomic analysis of Salicibibacter sp. NKC5-3.</title>
        <authorList>
            <person name="Oh Y.J."/>
        </authorList>
    </citation>
    <scope>NUCLEOTIDE SEQUENCE [LARGE SCALE GENOMIC DNA]</scope>
    <source>
        <strain evidence="7 8">NKC5-3</strain>
    </source>
</reference>
<evidence type="ECO:0000256" key="1">
    <source>
        <dbReference type="ARBA" id="ARBA00006432"/>
    </source>
</evidence>
<evidence type="ECO:0000256" key="2">
    <source>
        <dbReference type="ARBA" id="ARBA00022598"/>
    </source>
</evidence>
<evidence type="ECO:0000256" key="3">
    <source>
        <dbReference type="ARBA" id="ARBA00022832"/>
    </source>
</evidence>
<name>A0A7T7CCD5_9BACI</name>